<comment type="caution">
    <text evidence="12">The sequence shown here is derived from an EMBL/GenBank/DDBJ whole genome shotgun (WGS) entry which is preliminary data.</text>
</comment>
<feature type="domain" description="Penicillin-binding protein transpeptidase" evidence="10">
    <location>
        <begin position="367"/>
        <end position="651"/>
    </location>
</feature>
<dbReference type="Pfam" id="PF00905">
    <property type="entry name" value="Transpeptidase"/>
    <property type="match status" value="1"/>
</dbReference>
<keyword evidence="3" id="KW-0328">Glycosyltransferase</keyword>
<dbReference type="InterPro" id="IPR001460">
    <property type="entry name" value="PCN-bd_Tpept"/>
</dbReference>
<accession>A0ABS7QZ29</accession>
<reference evidence="12 13" key="1">
    <citation type="submission" date="2021-08" db="EMBL/GenBank/DDBJ databases">
        <title>Streptomyces sp. PTM05 isolated from lichen.</title>
        <authorList>
            <person name="Somphong A."/>
            <person name="Phongsopitanun W."/>
            <person name="Tanasupawat S."/>
        </authorList>
    </citation>
    <scope>NUCLEOTIDE SEQUENCE [LARGE SCALE GENOMIC DNA]</scope>
    <source>
        <strain evidence="12 13">Ptm05</strain>
    </source>
</reference>
<gene>
    <name evidence="12" type="ORF">K7472_27055</name>
</gene>
<protein>
    <submittedName>
        <fullName evidence="12">Transglycosylase domain-containing protein</fullName>
    </submittedName>
</protein>
<keyword evidence="13" id="KW-1185">Reference proteome</keyword>
<dbReference type="InterPro" id="IPR012338">
    <property type="entry name" value="Beta-lactam/transpept-like"/>
</dbReference>
<dbReference type="Pfam" id="PF00912">
    <property type="entry name" value="Transgly"/>
    <property type="match status" value="1"/>
</dbReference>
<proteinExistence type="predicted"/>
<keyword evidence="2" id="KW-0645">Protease</keyword>
<evidence type="ECO:0000256" key="7">
    <source>
        <dbReference type="ARBA" id="ARBA00034000"/>
    </source>
</evidence>
<dbReference type="SUPFAM" id="SSF53955">
    <property type="entry name" value="Lysozyme-like"/>
    <property type="match status" value="1"/>
</dbReference>
<dbReference type="InterPro" id="IPR036950">
    <property type="entry name" value="PBP_transglycosylase"/>
</dbReference>
<evidence type="ECO:0000256" key="1">
    <source>
        <dbReference type="ARBA" id="ARBA00022645"/>
    </source>
</evidence>
<evidence type="ECO:0000259" key="10">
    <source>
        <dbReference type="Pfam" id="PF00905"/>
    </source>
</evidence>
<dbReference type="Proteomes" id="UP001198565">
    <property type="component" value="Unassembled WGS sequence"/>
</dbReference>
<dbReference type="Gene3D" id="3.40.710.10">
    <property type="entry name" value="DD-peptidase/beta-lactamase superfamily"/>
    <property type="match status" value="1"/>
</dbReference>
<dbReference type="RefSeq" id="WP_222981199.1">
    <property type="nucleotide sequence ID" value="NZ_JAINVZ010000025.1"/>
</dbReference>
<evidence type="ECO:0000256" key="5">
    <source>
        <dbReference type="ARBA" id="ARBA00022801"/>
    </source>
</evidence>
<evidence type="ECO:0000256" key="4">
    <source>
        <dbReference type="ARBA" id="ARBA00022679"/>
    </source>
</evidence>
<comment type="catalytic activity">
    <reaction evidence="7">
        <text>Preferential cleavage: (Ac)2-L-Lys-D-Ala-|-D-Ala. Also transpeptidation of peptidyl-alanyl moieties that are N-acyl substituents of D-alanine.</text>
        <dbReference type="EC" id="3.4.16.4"/>
    </reaction>
</comment>
<dbReference type="InterPro" id="IPR001264">
    <property type="entry name" value="Glyco_trans_51"/>
</dbReference>
<keyword evidence="5" id="KW-0378">Hydrolase</keyword>
<feature type="region of interest" description="Disordered" evidence="9">
    <location>
        <begin position="591"/>
        <end position="611"/>
    </location>
</feature>
<keyword evidence="1" id="KW-0121">Carboxypeptidase</keyword>
<dbReference type="SUPFAM" id="SSF56601">
    <property type="entry name" value="beta-lactamase/transpeptidase-like"/>
    <property type="match status" value="1"/>
</dbReference>
<dbReference type="PANTHER" id="PTHR32282">
    <property type="entry name" value="BINDING PROTEIN TRANSPEPTIDASE, PUTATIVE-RELATED"/>
    <property type="match status" value="1"/>
</dbReference>
<feature type="domain" description="Glycosyl transferase family 51" evidence="11">
    <location>
        <begin position="78"/>
        <end position="264"/>
    </location>
</feature>
<dbReference type="EMBL" id="JAINVZ010000025">
    <property type="protein sequence ID" value="MBY8888473.1"/>
    <property type="molecule type" value="Genomic_DNA"/>
</dbReference>
<evidence type="ECO:0000313" key="12">
    <source>
        <dbReference type="EMBL" id="MBY8888473.1"/>
    </source>
</evidence>
<dbReference type="Gene3D" id="1.10.3810.10">
    <property type="entry name" value="Biosynthetic peptidoglycan transglycosylase-like"/>
    <property type="match status" value="1"/>
</dbReference>
<evidence type="ECO:0000256" key="9">
    <source>
        <dbReference type="SAM" id="MobiDB-lite"/>
    </source>
</evidence>
<name>A0ABS7QZ29_9ACTN</name>
<dbReference type="InterPro" id="IPR050396">
    <property type="entry name" value="Glycosyltr_51/Transpeptidase"/>
</dbReference>
<feature type="region of interest" description="Disordered" evidence="9">
    <location>
        <begin position="678"/>
        <end position="737"/>
    </location>
</feature>
<evidence type="ECO:0000259" key="11">
    <source>
        <dbReference type="Pfam" id="PF00912"/>
    </source>
</evidence>
<organism evidence="12 13">
    <name type="scientific">Streptantibioticus parmotrematis</name>
    <dbReference type="NCBI Taxonomy" id="2873249"/>
    <lineage>
        <taxon>Bacteria</taxon>
        <taxon>Bacillati</taxon>
        <taxon>Actinomycetota</taxon>
        <taxon>Actinomycetes</taxon>
        <taxon>Kitasatosporales</taxon>
        <taxon>Streptomycetaceae</taxon>
        <taxon>Streptantibioticus</taxon>
    </lineage>
</organism>
<dbReference type="InterPro" id="IPR023346">
    <property type="entry name" value="Lysozyme-like_dom_sf"/>
</dbReference>
<feature type="compositionally biased region" description="Polar residues" evidence="9">
    <location>
        <begin position="678"/>
        <end position="702"/>
    </location>
</feature>
<comment type="catalytic activity">
    <reaction evidence="8">
        <text>[GlcNAc-(1-&gt;4)-Mur2Ac(oyl-L-Ala-gamma-D-Glu-L-Lys-D-Ala-D-Ala)](n)-di-trans,octa-cis-undecaprenyl diphosphate + beta-D-GlcNAc-(1-&gt;4)-Mur2Ac(oyl-L-Ala-gamma-D-Glu-L-Lys-D-Ala-D-Ala)-di-trans,octa-cis-undecaprenyl diphosphate = [GlcNAc-(1-&gt;4)-Mur2Ac(oyl-L-Ala-gamma-D-Glu-L-Lys-D-Ala-D-Ala)](n+1)-di-trans,octa-cis-undecaprenyl diphosphate + di-trans,octa-cis-undecaprenyl diphosphate + H(+)</text>
        <dbReference type="Rhea" id="RHEA:23708"/>
        <dbReference type="Rhea" id="RHEA-COMP:9602"/>
        <dbReference type="Rhea" id="RHEA-COMP:9603"/>
        <dbReference type="ChEBI" id="CHEBI:15378"/>
        <dbReference type="ChEBI" id="CHEBI:58405"/>
        <dbReference type="ChEBI" id="CHEBI:60033"/>
        <dbReference type="ChEBI" id="CHEBI:78435"/>
        <dbReference type="EC" id="2.4.99.28"/>
    </reaction>
</comment>
<feature type="compositionally biased region" description="Gly residues" evidence="9">
    <location>
        <begin position="728"/>
        <end position="737"/>
    </location>
</feature>
<sequence length="737" mass="76809">MGYMRSGGGRPSRPTARHAAKFLGVSVLAGVVMAGIALPATGALGLTAKGTAQQFNDLPGELKRPPLSQASHILDANGDLIATVYSRDRTVVPLNQVNPVMQKAIVAIEDSRFWQHGPIDPKGILRALGTNAQDGGVAQGASTLTQQYVKNVFIEEAGDDPKAVAEATQQTIGRKIKELKYAIQIEKELGKKQILSNYLNITFFGEQAYGIEAASERYFSTHAADLTLGQSALLAGLVQSPTGYDPLEHPKAATDRRNTVLMRMAQLGDISNAQAKAAEALPLGLKPSIPKNGCITAVMGAGFFCDYVREEFLNDPAFGSTAQARAKRWETGGLTIRTTMDPKAQQALYKSVTSHVYTTDDAATAMSLVQPGTGKIMAMGQSRDYGVGPHQTQINLNVGTDMGGGLGFQTGSTFKPIVAAAALENGIQPSQTYPSPYSMPWPAMTDCKGVNYPETGQVHNDQTSLVGPFSMPKAMAESVNTYFAALEADAGLCNVAQMANKLGITQQANGAPLQVVQSLTLGSNDLTPLEMANVYATFAAHGTYCTPTAIQSVTDASGHQLAVPASKCTQVMSTHTADSISTMLKGVVEDGTGQPAGLTNRPSAGKTGTTDDSKQVWFVGYTPQLSGATVVSDTNSPQDLDGQSIGGQIVGQAFGGTLAGPIWRDAIDGALDGQSAVPLTTVSLPGGDQKQNGAPTSSQSPPANGGDNGKGHHKHHGGGIPDPFPSGLIGGGQNGGM</sequence>
<evidence type="ECO:0000313" key="13">
    <source>
        <dbReference type="Proteomes" id="UP001198565"/>
    </source>
</evidence>
<keyword evidence="6" id="KW-0511">Multifunctional enzyme</keyword>
<dbReference type="PANTHER" id="PTHR32282:SF33">
    <property type="entry name" value="PEPTIDOGLYCAN GLYCOSYLTRANSFERASE"/>
    <property type="match status" value="1"/>
</dbReference>
<evidence type="ECO:0000256" key="2">
    <source>
        <dbReference type="ARBA" id="ARBA00022670"/>
    </source>
</evidence>
<evidence type="ECO:0000256" key="3">
    <source>
        <dbReference type="ARBA" id="ARBA00022676"/>
    </source>
</evidence>
<keyword evidence="4" id="KW-0808">Transferase</keyword>
<evidence type="ECO:0000256" key="6">
    <source>
        <dbReference type="ARBA" id="ARBA00023268"/>
    </source>
</evidence>
<evidence type="ECO:0000256" key="8">
    <source>
        <dbReference type="ARBA" id="ARBA00049902"/>
    </source>
</evidence>